<organism evidence="1 2">
    <name type="scientific">Araneus ventricosus</name>
    <name type="common">Orbweaver spider</name>
    <name type="synonym">Epeira ventricosa</name>
    <dbReference type="NCBI Taxonomy" id="182803"/>
    <lineage>
        <taxon>Eukaryota</taxon>
        <taxon>Metazoa</taxon>
        <taxon>Ecdysozoa</taxon>
        <taxon>Arthropoda</taxon>
        <taxon>Chelicerata</taxon>
        <taxon>Arachnida</taxon>
        <taxon>Araneae</taxon>
        <taxon>Araneomorphae</taxon>
        <taxon>Entelegynae</taxon>
        <taxon>Araneoidea</taxon>
        <taxon>Araneidae</taxon>
        <taxon>Araneus</taxon>
    </lineage>
</organism>
<name>A0A4Y2B8M6_ARAVE</name>
<protein>
    <submittedName>
        <fullName evidence="1">Uncharacterized protein</fullName>
    </submittedName>
</protein>
<dbReference type="EMBL" id="BGPR01000059">
    <property type="protein sequence ID" value="GBL88413.1"/>
    <property type="molecule type" value="Genomic_DNA"/>
</dbReference>
<reference evidence="1 2" key="1">
    <citation type="journal article" date="2019" name="Sci. Rep.">
        <title>Orb-weaving spider Araneus ventricosus genome elucidates the spidroin gene catalogue.</title>
        <authorList>
            <person name="Kono N."/>
            <person name="Nakamura H."/>
            <person name="Ohtoshi R."/>
            <person name="Moran D.A.P."/>
            <person name="Shinohara A."/>
            <person name="Yoshida Y."/>
            <person name="Fujiwara M."/>
            <person name="Mori M."/>
            <person name="Tomita M."/>
            <person name="Arakawa K."/>
        </authorList>
    </citation>
    <scope>NUCLEOTIDE SEQUENCE [LARGE SCALE GENOMIC DNA]</scope>
</reference>
<proteinExistence type="predicted"/>
<dbReference type="AlphaFoldDB" id="A0A4Y2B8M6"/>
<accession>A0A4Y2B8M6</accession>
<sequence length="108" mass="12605">MRGKDVQGSFTRLRWSHYRKNRPSREWEGRLCGSFLNMQASGWGVIIGKTTVTRKDVQLLTRALRDELLWKTTVTRGKDVSGKLFNTGFWYVESLENDRHEREGTSRA</sequence>
<keyword evidence="2" id="KW-1185">Reference proteome</keyword>
<evidence type="ECO:0000313" key="1">
    <source>
        <dbReference type="EMBL" id="GBL88413.1"/>
    </source>
</evidence>
<comment type="caution">
    <text evidence="1">The sequence shown here is derived from an EMBL/GenBank/DDBJ whole genome shotgun (WGS) entry which is preliminary data.</text>
</comment>
<dbReference type="Proteomes" id="UP000499080">
    <property type="component" value="Unassembled WGS sequence"/>
</dbReference>
<gene>
    <name evidence="1" type="ORF">AVEN_103058_1</name>
</gene>
<evidence type="ECO:0000313" key="2">
    <source>
        <dbReference type="Proteomes" id="UP000499080"/>
    </source>
</evidence>